<dbReference type="AlphaFoldDB" id="A0A934S2S2"/>
<sequence>MKKDQLLIDPDVEPTSTVLEETLGPRFKVYQELVSTLESEEYGVLPEWRYYKDGGAWLCKMARKKKTVFWLSAWKTHLTCGFYFTAKTGEGVGDLKIERSIIEAFESAKPIGKLLPLAVDLKWSKQLADLYQIVRYKIAQK</sequence>
<keyword evidence="2" id="KW-1185">Reference proteome</keyword>
<organism evidence="1 2">
    <name type="scientific">Pelagicoccus mobilis</name>
    <dbReference type="NCBI Taxonomy" id="415221"/>
    <lineage>
        <taxon>Bacteria</taxon>
        <taxon>Pseudomonadati</taxon>
        <taxon>Verrucomicrobiota</taxon>
        <taxon>Opitutia</taxon>
        <taxon>Puniceicoccales</taxon>
        <taxon>Pelagicoccaceae</taxon>
        <taxon>Pelagicoccus</taxon>
    </lineage>
</organism>
<dbReference type="Proteomes" id="UP000617628">
    <property type="component" value="Unassembled WGS sequence"/>
</dbReference>
<evidence type="ECO:0000313" key="2">
    <source>
        <dbReference type="Proteomes" id="UP000617628"/>
    </source>
</evidence>
<name>A0A934S2S2_9BACT</name>
<comment type="caution">
    <text evidence="1">The sequence shown here is derived from an EMBL/GenBank/DDBJ whole genome shotgun (WGS) entry which is preliminary data.</text>
</comment>
<gene>
    <name evidence="1" type="ORF">JIN87_17960</name>
</gene>
<reference evidence="1" key="1">
    <citation type="submission" date="2021-01" db="EMBL/GenBank/DDBJ databases">
        <title>Modified the classification status of verrucomicrobia.</title>
        <authorList>
            <person name="Feng X."/>
        </authorList>
    </citation>
    <scope>NUCLEOTIDE SEQUENCE</scope>
    <source>
        <strain evidence="1">KCTC 13126</strain>
    </source>
</reference>
<proteinExistence type="predicted"/>
<dbReference type="EMBL" id="JAENIL010000035">
    <property type="protein sequence ID" value="MBK1878772.1"/>
    <property type="molecule type" value="Genomic_DNA"/>
</dbReference>
<dbReference type="RefSeq" id="WP_200356986.1">
    <property type="nucleotide sequence ID" value="NZ_JAENIL010000035.1"/>
</dbReference>
<dbReference type="InterPro" id="IPR024265">
    <property type="entry name" value="DUF3788"/>
</dbReference>
<accession>A0A934S2S2</accession>
<protein>
    <submittedName>
        <fullName evidence="1">DUF3788 family protein</fullName>
    </submittedName>
</protein>
<evidence type="ECO:0000313" key="1">
    <source>
        <dbReference type="EMBL" id="MBK1878772.1"/>
    </source>
</evidence>
<dbReference type="Pfam" id="PF12663">
    <property type="entry name" value="DUF3788"/>
    <property type="match status" value="1"/>
</dbReference>